<feature type="domain" description="HTH luxR-type" evidence="5">
    <location>
        <begin position="199"/>
        <end position="263"/>
    </location>
</feature>
<dbReference type="InterPro" id="IPR000792">
    <property type="entry name" value="Tscrpt_reg_LuxR_C"/>
</dbReference>
<evidence type="ECO:0000256" key="4">
    <source>
        <dbReference type="SAM" id="MobiDB-lite"/>
    </source>
</evidence>
<dbReference type="PRINTS" id="PR00038">
    <property type="entry name" value="HTHLUXR"/>
</dbReference>
<reference evidence="7" key="1">
    <citation type="journal article" date="2019" name="Int. J. Syst. Evol. Microbiol.">
        <title>The Global Catalogue of Microorganisms (GCM) 10K type strain sequencing project: providing services to taxonomists for standard genome sequencing and annotation.</title>
        <authorList>
            <consortium name="The Broad Institute Genomics Platform"/>
            <consortium name="The Broad Institute Genome Sequencing Center for Infectious Disease"/>
            <person name="Wu L."/>
            <person name="Ma J."/>
        </authorList>
    </citation>
    <scope>NUCLEOTIDE SEQUENCE [LARGE SCALE GENOMIC DNA]</scope>
    <source>
        <strain evidence="7">JCM 9377</strain>
    </source>
</reference>
<dbReference type="EMBL" id="BAAAUV010000010">
    <property type="protein sequence ID" value="GAA3219499.1"/>
    <property type="molecule type" value="Genomic_DNA"/>
</dbReference>
<comment type="caution">
    <text evidence="6">The sequence shown here is derived from an EMBL/GenBank/DDBJ whole genome shotgun (WGS) entry which is preliminary data.</text>
</comment>
<dbReference type="InterPro" id="IPR036693">
    <property type="entry name" value="TF_LuxR_autoind-bd_dom_sf"/>
</dbReference>
<dbReference type="InterPro" id="IPR016032">
    <property type="entry name" value="Sig_transdc_resp-reg_C-effctor"/>
</dbReference>
<dbReference type="RefSeq" id="WP_344831234.1">
    <property type="nucleotide sequence ID" value="NZ_BAAAUV010000010.1"/>
</dbReference>
<keyword evidence="1" id="KW-0805">Transcription regulation</keyword>
<dbReference type="PANTHER" id="PTHR44688:SF16">
    <property type="entry name" value="DNA-BINDING TRANSCRIPTIONAL ACTIVATOR DEVR_DOSR"/>
    <property type="match status" value="1"/>
</dbReference>
<evidence type="ECO:0000313" key="6">
    <source>
        <dbReference type="EMBL" id="GAA3219499.1"/>
    </source>
</evidence>
<proteinExistence type="predicted"/>
<dbReference type="Gene3D" id="3.30.450.80">
    <property type="entry name" value="Transcription factor LuxR-like, autoinducer-binding domain"/>
    <property type="match status" value="1"/>
</dbReference>
<name>A0ABP6QCV7_9ACTN</name>
<keyword evidence="3" id="KW-0804">Transcription</keyword>
<gene>
    <name evidence="6" type="ORF">GCM10010468_43580</name>
</gene>
<accession>A0ABP6QCV7</accession>
<dbReference type="CDD" id="cd06170">
    <property type="entry name" value="LuxR_C_like"/>
    <property type="match status" value="1"/>
</dbReference>
<keyword evidence="7" id="KW-1185">Reference proteome</keyword>
<feature type="region of interest" description="Disordered" evidence="4">
    <location>
        <begin position="1"/>
        <end position="22"/>
    </location>
</feature>
<keyword evidence="2" id="KW-0238">DNA-binding</keyword>
<evidence type="ECO:0000256" key="2">
    <source>
        <dbReference type="ARBA" id="ARBA00023125"/>
    </source>
</evidence>
<dbReference type="InterPro" id="IPR036388">
    <property type="entry name" value="WH-like_DNA-bd_sf"/>
</dbReference>
<protein>
    <recommendedName>
        <fullName evidence="5">HTH luxR-type domain-containing protein</fullName>
    </recommendedName>
</protein>
<organism evidence="6 7">
    <name type="scientific">Actinocorallia longicatena</name>
    <dbReference type="NCBI Taxonomy" id="111803"/>
    <lineage>
        <taxon>Bacteria</taxon>
        <taxon>Bacillati</taxon>
        <taxon>Actinomycetota</taxon>
        <taxon>Actinomycetes</taxon>
        <taxon>Streptosporangiales</taxon>
        <taxon>Thermomonosporaceae</taxon>
        <taxon>Actinocorallia</taxon>
    </lineage>
</organism>
<dbReference type="SMART" id="SM00421">
    <property type="entry name" value="HTH_LUXR"/>
    <property type="match status" value="1"/>
</dbReference>
<dbReference type="Proteomes" id="UP001501237">
    <property type="component" value="Unassembled WGS sequence"/>
</dbReference>
<dbReference type="Gene3D" id="1.10.10.10">
    <property type="entry name" value="Winged helix-like DNA-binding domain superfamily/Winged helix DNA-binding domain"/>
    <property type="match status" value="1"/>
</dbReference>
<evidence type="ECO:0000256" key="3">
    <source>
        <dbReference type="ARBA" id="ARBA00023163"/>
    </source>
</evidence>
<evidence type="ECO:0000256" key="1">
    <source>
        <dbReference type="ARBA" id="ARBA00023015"/>
    </source>
</evidence>
<dbReference type="SUPFAM" id="SSF46894">
    <property type="entry name" value="C-terminal effector domain of the bipartite response regulators"/>
    <property type="match status" value="1"/>
</dbReference>
<dbReference type="PROSITE" id="PS50043">
    <property type="entry name" value="HTH_LUXR_2"/>
    <property type="match status" value="1"/>
</dbReference>
<sequence>MAADAFAGRVRPPRPLPEGEPLSPEDYRRLFGVIESVDRAIDLPMFRECLLRALQSWFGYTGVAVLHGDTLADAVAGGCGVQGGYSAEFLEEYEAAGWAAADPFRTERGQEALLAAGVVTMTDLEPSQDYLDRFLRPHGITDKAALVIDAGPAGVLYVGIAVRDMPRVPERDLAALRALRRHLTPLVADQLERHRERTAARSSWRLTPREWEVADLAAQGLTNRQIADRLFIGVDTVKKHLTRALAETGAPTRTRLALLWQPR</sequence>
<evidence type="ECO:0000259" key="5">
    <source>
        <dbReference type="PROSITE" id="PS50043"/>
    </source>
</evidence>
<evidence type="ECO:0000313" key="7">
    <source>
        <dbReference type="Proteomes" id="UP001501237"/>
    </source>
</evidence>
<dbReference type="PANTHER" id="PTHR44688">
    <property type="entry name" value="DNA-BINDING TRANSCRIPTIONAL ACTIVATOR DEVR_DOSR"/>
    <property type="match status" value="1"/>
</dbReference>
<dbReference type="Pfam" id="PF00196">
    <property type="entry name" value="GerE"/>
    <property type="match status" value="1"/>
</dbReference>